<name>A0ABQ8U4W8_PERAM</name>
<keyword evidence="3" id="KW-0175">Coiled coil</keyword>
<dbReference type="PANTHER" id="PTHR12214:SF0">
    <property type="entry name" value="LD29489P"/>
    <property type="match status" value="1"/>
</dbReference>
<feature type="compositionally biased region" description="Acidic residues" evidence="4">
    <location>
        <begin position="264"/>
        <end position="278"/>
    </location>
</feature>
<dbReference type="Pfam" id="PF15458">
    <property type="entry name" value="NTR2"/>
    <property type="match status" value="1"/>
</dbReference>
<feature type="compositionally biased region" description="Basic residues" evidence="4">
    <location>
        <begin position="1"/>
        <end position="15"/>
    </location>
</feature>
<feature type="region of interest" description="Disordered" evidence="4">
    <location>
        <begin position="1"/>
        <end position="42"/>
    </location>
</feature>
<dbReference type="Proteomes" id="UP001148838">
    <property type="component" value="Unassembled WGS sequence"/>
</dbReference>
<dbReference type="InterPro" id="IPR028211">
    <property type="entry name" value="Ntr2"/>
</dbReference>
<dbReference type="EMBL" id="JAJSOF020000001">
    <property type="protein sequence ID" value="KAJ4452345.1"/>
    <property type="molecule type" value="Genomic_DNA"/>
</dbReference>
<protein>
    <submittedName>
        <fullName evidence="5">Uncharacterized protein</fullName>
    </submittedName>
</protein>
<dbReference type="PANTHER" id="PTHR12214">
    <property type="entry name" value="GC-RICH SEQUENCE DNA-BINDING FACTOR"/>
    <property type="match status" value="1"/>
</dbReference>
<comment type="subcellular location">
    <subcellularLocation>
        <location evidence="1">Nucleus</location>
    </subcellularLocation>
</comment>
<organism evidence="5 6">
    <name type="scientific">Periplaneta americana</name>
    <name type="common">American cockroach</name>
    <name type="synonym">Blatta americana</name>
    <dbReference type="NCBI Taxonomy" id="6978"/>
    <lineage>
        <taxon>Eukaryota</taxon>
        <taxon>Metazoa</taxon>
        <taxon>Ecdysozoa</taxon>
        <taxon>Arthropoda</taxon>
        <taxon>Hexapoda</taxon>
        <taxon>Insecta</taxon>
        <taxon>Pterygota</taxon>
        <taxon>Neoptera</taxon>
        <taxon>Polyneoptera</taxon>
        <taxon>Dictyoptera</taxon>
        <taxon>Blattodea</taxon>
        <taxon>Blattoidea</taxon>
        <taxon>Blattidae</taxon>
        <taxon>Blattinae</taxon>
        <taxon>Periplaneta</taxon>
    </lineage>
</organism>
<evidence type="ECO:0000313" key="6">
    <source>
        <dbReference type="Proteomes" id="UP001148838"/>
    </source>
</evidence>
<gene>
    <name evidence="5" type="ORF">ANN_03878</name>
</gene>
<evidence type="ECO:0000256" key="2">
    <source>
        <dbReference type="ARBA" id="ARBA00023242"/>
    </source>
</evidence>
<reference evidence="5 6" key="1">
    <citation type="journal article" date="2022" name="Allergy">
        <title>Genome assembly and annotation of Periplaneta americana reveal a comprehensive cockroach allergen profile.</title>
        <authorList>
            <person name="Wang L."/>
            <person name="Xiong Q."/>
            <person name="Saelim N."/>
            <person name="Wang L."/>
            <person name="Nong W."/>
            <person name="Wan A.T."/>
            <person name="Shi M."/>
            <person name="Liu X."/>
            <person name="Cao Q."/>
            <person name="Hui J.H.L."/>
            <person name="Sookrung N."/>
            <person name="Leung T.F."/>
            <person name="Tungtrongchitr A."/>
            <person name="Tsui S.K.W."/>
        </authorList>
    </citation>
    <scope>NUCLEOTIDE SEQUENCE [LARGE SCALE GENOMIC DNA]</scope>
    <source>
        <strain evidence="5">PWHHKU_190912</strain>
    </source>
</reference>
<feature type="coiled-coil region" evidence="3">
    <location>
        <begin position="87"/>
        <end position="114"/>
    </location>
</feature>
<proteinExistence type="predicted"/>
<dbReference type="InterPro" id="IPR012890">
    <property type="entry name" value="GCFC2-like"/>
</dbReference>
<evidence type="ECO:0000256" key="4">
    <source>
        <dbReference type="SAM" id="MobiDB-lite"/>
    </source>
</evidence>
<comment type="caution">
    <text evidence="5">The sequence shown here is derived from an EMBL/GenBank/DDBJ whole genome shotgun (WGS) entry which is preliminary data.</text>
</comment>
<evidence type="ECO:0000313" key="5">
    <source>
        <dbReference type="EMBL" id="KAJ4452345.1"/>
    </source>
</evidence>
<feature type="coiled-coil region" evidence="3">
    <location>
        <begin position="353"/>
        <end position="394"/>
    </location>
</feature>
<keyword evidence="6" id="KW-1185">Reference proteome</keyword>
<keyword evidence="2" id="KW-0539">Nucleus</keyword>
<accession>A0ABQ8U4W8</accession>
<evidence type="ECO:0000256" key="1">
    <source>
        <dbReference type="ARBA" id="ARBA00004123"/>
    </source>
</evidence>
<evidence type="ECO:0000256" key="3">
    <source>
        <dbReference type="SAM" id="Coils"/>
    </source>
</evidence>
<feature type="region of interest" description="Disordered" evidence="4">
    <location>
        <begin position="255"/>
        <end position="282"/>
    </location>
</feature>
<sequence length="454" mass="51303">MSLFKKPKKNIRRRVIGSIDDEDGGDENDKKMEVEEEEISTQPQVNITTKVKDKKKERRKQTVLSFEEELNEADDGEVFQVKKSTQSKKIMKLLDRERKKKKEVKKEEEKTEVIGSEEKLKQDPTDLVVVVKPTHKPVVGQILNGRAAEVAGCEDVSSSEEEDGTHPRFSRPDHMKLLLESGRIPDAAMIHAARKRRQMAREMGGDYIPIDNNSTMKKPDAGKRLVREEDEEGSDEERITMDVNTAARDRERRREAFMAAQDADAAEESEKGEDDEWESQQIRKGVTGAQLAAVQQESLQYQYGVVPMMTEPLPAPSPSMDAMPIAAVCPMLLPSAGPPSPSRTDTTTPQAVANKLRDRLASLREVHARHKTDLNRVTDELASTKAEREHLEMEKPLLAQKFRYYQELRGYVTDLVECLDEKVGSYISITTRGVRGTGRVAATDPKTELRLFYV</sequence>